<sequence>MSRKFGLSRRDFLRVSSYAAAGAVAIACVPAEAPTVVEEVAEVDLARRAEFTMGTVPMETAGTFVVNGWGPGTVAVQEQHHAWFAEFYPNMEFQPAPEGGWSSYWETVVVLLAAGEHPDAAMIHFTRTAPFADKGFMLPIDDYIDALPPVDWPDDFHFTAVDNIAYKGKQYGFPIDWAPRAVLINRDIMDPILGDWPPPDDWTYQDLLDLAIEATDTSGEDKTYGLATGHWAIRQWNVTRGFGGHFFNEDVTQANMLEPGTIEAFQYTYDILHTHGVSPSAADLELFGGQFAAFASGNIGMWWTLSDETRSAVEAVGDSFRMGIGPEPVGPNGRFGFEGNVGWFIPSGSNFPEIAYEFMRWNLTDPDQARFMAVNGFGGFPGRKSSGIWNVQEIEQFLPNYGHAAWVLGAESEEHFPLFPEGQEWMPIYAQHMDPLMLEGVGSVEEALEGLSADTNELFDNSVRNL</sequence>
<gene>
    <name evidence="1" type="ORF">F4Y08_15695</name>
</gene>
<dbReference type="PROSITE" id="PS51257">
    <property type="entry name" value="PROKAR_LIPOPROTEIN"/>
    <property type="match status" value="1"/>
</dbReference>
<dbReference type="EMBL" id="VXPY01000113">
    <property type="protein sequence ID" value="MYD91750.1"/>
    <property type="molecule type" value="Genomic_DNA"/>
</dbReference>
<accession>A0A6B1DV93</accession>
<reference evidence="1" key="1">
    <citation type="submission" date="2019-09" db="EMBL/GenBank/DDBJ databases">
        <title>Characterisation of the sponge microbiome using genome-centric metagenomics.</title>
        <authorList>
            <person name="Engelberts J.P."/>
            <person name="Robbins S.J."/>
            <person name="De Goeij J.M."/>
            <person name="Aranda M."/>
            <person name="Bell S.C."/>
            <person name="Webster N.S."/>
        </authorList>
    </citation>
    <scope>NUCLEOTIDE SEQUENCE</scope>
    <source>
        <strain evidence="1">SB0662_bin_9</strain>
    </source>
</reference>
<organism evidence="1">
    <name type="scientific">Caldilineaceae bacterium SB0662_bin_9</name>
    <dbReference type="NCBI Taxonomy" id="2605258"/>
    <lineage>
        <taxon>Bacteria</taxon>
        <taxon>Bacillati</taxon>
        <taxon>Chloroflexota</taxon>
        <taxon>Caldilineae</taxon>
        <taxon>Caldilineales</taxon>
        <taxon>Caldilineaceae</taxon>
    </lineage>
</organism>
<proteinExistence type="predicted"/>
<dbReference type="PANTHER" id="PTHR43649">
    <property type="entry name" value="ARABINOSE-BINDING PROTEIN-RELATED"/>
    <property type="match status" value="1"/>
</dbReference>
<dbReference type="PANTHER" id="PTHR43649:SF12">
    <property type="entry name" value="DIACETYLCHITOBIOSE BINDING PROTEIN DASA"/>
    <property type="match status" value="1"/>
</dbReference>
<evidence type="ECO:0000313" key="1">
    <source>
        <dbReference type="EMBL" id="MYD91750.1"/>
    </source>
</evidence>
<dbReference type="InterPro" id="IPR019546">
    <property type="entry name" value="TAT_signal_bac_arc"/>
</dbReference>
<dbReference type="NCBIfam" id="TIGR01409">
    <property type="entry name" value="TAT_signal_seq"/>
    <property type="match status" value="1"/>
</dbReference>
<dbReference type="InterPro" id="IPR050490">
    <property type="entry name" value="Bact_solute-bd_prot1"/>
</dbReference>
<dbReference type="SUPFAM" id="SSF53850">
    <property type="entry name" value="Periplasmic binding protein-like II"/>
    <property type="match status" value="1"/>
</dbReference>
<comment type="caution">
    <text evidence="1">The sequence shown here is derived from an EMBL/GenBank/DDBJ whole genome shotgun (WGS) entry which is preliminary data.</text>
</comment>
<protein>
    <submittedName>
        <fullName evidence="1">Extracellular solute-binding protein</fullName>
    </submittedName>
</protein>
<dbReference type="InterPro" id="IPR006059">
    <property type="entry name" value="SBP"/>
</dbReference>
<dbReference type="Pfam" id="PF01547">
    <property type="entry name" value="SBP_bac_1"/>
    <property type="match status" value="1"/>
</dbReference>
<dbReference type="PROSITE" id="PS51318">
    <property type="entry name" value="TAT"/>
    <property type="match status" value="1"/>
</dbReference>
<name>A0A6B1DV93_9CHLR</name>
<dbReference type="InterPro" id="IPR006311">
    <property type="entry name" value="TAT_signal"/>
</dbReference>
<dbReference type="AlphaFoldDB" id="A0A6B1DV93"/>
<dbReference type="Gene3D" id="3.40.190.10">
    <property type="entry name" value="Periplasmic binding protein-like II"/>
    <property type="match status" value="1"/>
</dbReference>